<proteinExistence type="predicted"/>
<dbReference type="EMBL" id="BLLK01000069">
    <property type="protein sequence ID" value="GFH60769.1"/>
    <property type="molecule type" value="Genomic_DNA"/>
</dbReference>
<dbReference type="Proteomes" id="UP001054902">
    <property type="component" value="Unassembled WGS sequence"/>
</dbReference>
<evidence type="ECO:0000313" key="2">
    <source>
        <dbReference type="Proteomes" id="UP001054902"/>
    </source>
</evidence>
<reference evidence="1 2" key="1">
    <citation type="journal article" date="2021" name="Sci. Rep.">
        <title>The genome of the diatom Chaetoceros tenuissimus carries an ancient integrated fragment of an extant virus.</title>
        <authorList>
            <person name="Hongo Y."/>
            <person name="Kimura K."/>
            <person name="Takaki Y."/>
            <person name="Yoshida Y."/>
            <person name="Baba S."/>
            <person name="Kobayashi G."/>
            <person name="Nagasaki K."/>
            <person name="Hano T."/>
            <person name="Tomaru Y."/>
        </authorList>
    </citation>
    <scope>NUCLEOTIDE SEQUENCE [LARGE SCALE GENOMIC DNA]</scope>
    <source>
        <strain evidence="1 2">NIES-3715</strain>
    </source>
</reference>
<name>A0AAD3HF18_9STRA</name>
<dbReference type="InterPro" id="IPR015943">
    <property type="entry name" value="WD40/YVTN_repeat-like_dom_sf"/>
</dbReference>
<gene>
    <name evidence="1" type="ORF">CTEN210_17245</name>
</gene>
<dbReference type="Gene3D" id="2.130.10.10">
    <property type="entry name" value="YVTN repeat-like/Quinoprotein amine dehydrogenase"/>
    <property type="match status" value="1"/>
</dbReference>
<sequence length="1186" mass="131404">MRDRQLHRSKTASVSVVGLLPSCIGTQADVIKSAYYGGSQSGIAYLIGPSSLDGQTDKSSANIIIWKQNIATLSEEIAPSDEAPVIEFQHPNGMAGFDGDVNELKNMVAIAKSSSVSYASAQKRNDNVYNGFSLYWASPDGHICYWNDISESHRECDIITSLPMEDDEFVTYISYNDTLNGSGSILVGTSMNRTFHVVKNTRPLELQSRLLLSDDFKYSNVDGEASSQGLLGGLYSMFTPSKPKKSLSAKSSDENLPSKSGKIVGLFQHSLSSQLFSPSKRAKHRHPHQKSQNYIYCVTDDGSIAMWGLDFNSQDGFYSGRYVDASNISSVVRLELNGDEVLNNVSVTNVDIDSAGQSASISACVKANVSNRSGKNTWRYYIVNYDINEENGHLQYEKCTWLSRYAHEGISSRSNPIRCAGLVTAIEDIGGQWCTVVYAAFQQMHSNGPLPVTVSAVRFATNIPTSTIDIDMDPDVIPDTVTGTLQHDRATDGCNLISSTATVSNVRAVFPTLRASIPSMSLSSNVDESVVETVASHLLSSFQSHQRSSDSYYNLPMSPNVGRAVSPYSKRPDSLLPPSIAEANGLTLSRAVILVSKQLVDEPRSALSAIETTQEKCEIHQDYLKYLFHTGIYKKVLFFGRVSLRDHGEEIFAIGSLLNTWELLVNSNNGDLVIDEALAGNHPEEIIIIGDALQNIEQTVTIFPSKFASTFESILSDATTKGLNSAWCLLALLKLLRDATYNSLQYREDQSEKSYDLLDSDSSVSYHEQTFSPWSSDNDYLTMIESALEALYRAVSEEESSRDTLTRGRQLISEIVADLSNALLQGYKDRPSSERDEAKYDTSKNLCYCLANAFCPVETVFKISSSHHHFSGMVEICHENCRHGEFDESFNLPRLLEESCDNATELHHAVDYKTGLNFAKFTLQWYTEKSLIGTVFKLGKYCPSDLSEYIEQDDRLSNYRWIQHSKSNQFLKASKGLMSLTSKGLNIIDNSSSPTLQSRQLVLSLAKLGAMASDGSLEKQNITMSCDENLDLVTAQETLVELSESDDSMDKIIDTRSLLSLSTSLLRSCKNVEDRVRAAVAGLLVAKCAENRKKSSISNIWAEIIDVEAQRWRDLVEQWHLLSDTERVQKVESTIFCRVASVYNPEKKGSDVASFNNVKDEVFRLLAVDDEKLAEILSNSFNFCSK</sequence>
<evidence type="ECO:0000313" key="1">
    <source>
        <dbReference type="EMBL" id="GFH60769.1"/>
    </source>
</evidence>
<protein>
    <submittedName>
        <fullName evidence="1">Uncharacterized protein</fullName>
    </submittedName>
</protein>
<dbReference type="AlphaFoldDB" id="A0AAD3HF18"/>
<accession>A0AAD3HF18</accession>
<comment type="caution">
    <text evidence="1">The sequence shown here is derived from an EMBL/GenBank/DDBJ whole genome shotgun (WGS) entry which is preliminary data.</text>
</comment>
<keyword evidence="2" id="KW-1185">Reference proteome</keyword>
<organism evidence="1 2">
    <name type="scientific">Chaetoceros tenuissimus</name>
    <dbReference type="NCBI Taxonomy" id="426638"/>
    <lineage>
        <taxon>Eukaryota</taxon>
        <taxon>Sar</taxon>
        <taxon>Stramenopiles</taxon>
        <taxon>Ochrophyta</taxon>
        <taxon>Bacillariophyta</taxon>
        <taxon>Coscinodiscophyceae</taxon>
        <taxon>Chaetocerotophycidae</taxon>
        <taxon>Chaetocerotales</taxon>
        <taxon>Chaetocerotaceae</taxon>
        <taxon>Chaetoceros</taxon>
    </lineage>
</organism>
<dbReference type="Gene3D" id="1.20.58.1380">
    <property type="match status" value="1"/>
</dbReference>